<evidence type="ECO:0000313" key="1">
    <source>
        <dbReference type="EMBL" id="BDE97317.1"/>
    </source>
</evidence>
<proteinExistence type="predicted"/>
<gene>
    <name evidence="1" type="ORF">CE91St30_26500</name>
</gene>
<protein>
    <submittedName>
        <fullName evidence="1">Uncharacterized protein</fullName>
    </submittedName>
</protein>
<name>A0ABM7WLU9_9ACTN</name>
<accession>A0ABM7WLU9</accession>
<organism evidence="1 2">
    <name type="scientific">Raoultibacter timonensis</name>
    <dbReference type="NCBI Taxonomy" id="1907662"/>
    <lineage>
        <taxon>Bacteria</taxon>
        <taxon>Bacillati</taxon>
        <taxon>Actinomycetota</taxon>
        <taxon>Coriobacteriia</taxon>
        <taxon>Eggerthellales</taxon>
        <taxon>Eggerthellaceae</taxon>
        <taxon>Raoultibacter</taxon>
    </lineage>
</organism>
<dbReference type="RefSeq" id="WP_102379786.1">
    <property type="nucleotide sequence ID" value="NZ_AP025564.1"/>
</dbReference>
<keyword evidence="2" id="KW-1185">Reference proteome</keyword>
<sequence length="91" mass="10580">MSLYWPEANVAIDIIDDPGRRPFDIASHPDATVIEVTCEQLADFDANEEIAHELMRHLGVEPPEDSEDYRTRRRKLHQMLFDTLPPNYSTR</sequence>
<dbReference type="Proteomes" id="UP001320544">
    <property type="component" value="Chromosome"/>
</dbReference>
<dbReference type="EMBL" id="AP025564">
    <property type="protein sequence ID" value="BDE97317.1"/>
    <property type="molecule type" value="Genomic_DNA"/>
</dbReference>
<evidence type="ECO:0000313" key="2">
    <source>
        <dbReference type="Proteomes" id="UP001320544"/>
    </source>
</evidence>
<reference evidence="1 2" key="1">
    <citation type="submission" date="2022-01" db="EMBL/GenBank/DDBJ databases">
        <title>Novel bile acid biosynthetic pathways are enriched in the microbiome of centenarians.</title>
        <authorList>
            <person name="Sato Y."/>
            <person name="Atarashi K."/>
            <person name="Plichta R.D."/>
            <person name="Arai Y."/>
            <person name="Sasajima S."/>
            <person name="Kearney M.S."/>
            <person name="Suda W."/>
            <person name="Takeshita K."/>
            <person name="Sasaki T."/>
            <person name="Okamoto S."/>
            <person name="Skelly N.A."/>
            <person name="Okamura Y."/>
            <person name="Vlamakis H."/>
            <person name="Li Y."/>
            <person name="Tanoue T."/>
            <person name="Takei H."/>
            <person name="Nittono H."/>
            <person name="Narushima S."/>
            <person name="Irie J."/>
            <person name="Itoh H."/>
            <person name="Moriya K."/>
            <person name="Sugiura Y."/>
            <person name="Suematsu M."/>
            <person name="Moritoki N."/>
            <person name="Shibata S."/>
            <person name="Littman R.D."/>
            <person name="Fischbach A.M."/>
            <person name="Uwamino Y."/>
            <person name="Inoue T."/>
            <person name="Honda A."/>
            <person name="Hattori M."/>
            <person name="Murai T."/>
            <person name="Xavier J.R."/>
            <person name="Hirose N."/>
            <person name="Honda K."/>
        </authorList>
    </citation>
    <scope>NUCLEOTIDE SEQUENCE [LARGE SCALE GENOMIC DNA]</scope>
    <source>
        <strain evidence="1 2">CE91-St30</strain>
    </source>
</reference>